<accession>A0A2C6MGA5</accession>
<feature type="region of interest" description="Disordered" evidence="1">
    <location>
        <begin position="1"/>
        <end position="34"/>
    </location>
</feature>
<gene>
    <name evidence="2" type="ORF">P378_08090</name>
</gene>
<sequence length="34" mass="4111">MSKSEDPYRERGMVQARRENRSNMAPELPVRKYQ</sequence>
<dbReference type="AlphaFoldDB" id="A0A2C6MGA5"/>
<keyword evidence="3" id="KW-1185">Reference proteome</keyword>
<dbReference type="EMBL" id="AWQQ01000046">
    <property type="protein sequence ID" value="PHJ38724.1"/>
    <property type="molecule type" value="Genomic_DNA"/>
</dbReference>
<comment type="caution">
    <text evidence="2">The sequence shown here is derived from an EMBL/GenBank/DDBJ whole genome shotgun (WGS) entry which is preliminary data.</text>
</comment>
<reference evidence="2 3" key="1">
    <citation type="submission" date="2013-09" db="EMBL/GenBank/DDBJ databases">
        <title>Biodegradation of hydrocarbons in the deep terrestrial subsurface : characterization of a microbial consortium composed of two Desulfotomaculum species originating from a deep geological formation.</title>
        <authorList>
            <person name="Aullo T."/>
            <person name="Berlendis S."/>
            <person name="Lascourreges J.-F."/>
            <person name="Dessort D."/>
            <person name="Saint-Laurent S."/>
            <person name="Schraauwers B."/>
            <person name="Mas J."/>
            <person name="Magot M."/>
            <person name="Ranchou-Peyruse A."/>
        </authorList>
    </citation>
    <scope>NUCLEOTIDE SEQUENCE [LARGE SCALE GENOMIC DNA]</scope>
    <source>
        <strain evidence="2 3">Bs107</strain>
    </source>
</reference>
<evidence type="ECO:0000313" key="3">
    <source>
        <dbReference type="Proteomes" id="UP000222564"/>
    </source>
</evidence>
<dbReference type="Proteomes" id="UP000222564">
    <property type="component" value="Unassembled WGS sequence"/>
</dbReference>
<protein>
    <submittedName>
        <fullName evidence="2">Uncharacterized protein</fullName>
    </submittedName>
</protein>
<proteinExistence type="predicted"/>
<evidence type="ECO:0000256" key="1">
    <source>
        <dbReference type="SAM" id="MobiDB-lite"/>
    </source>
</evidence>
<name>A0A2C6MGA5_9FIRM</name>
<feature type="compositionally biased region" description="Basic and acidic residues" evidence="1">
    <location>
        <begin position="1"/>
        <end position="21"/>
    </location>
</feature>
<evidence type="ECO:0000313" key="2">
    <source>
        <dbReference type="EMBL" id="PHJ38724.1"/>
    </source>
</evidence>
<organism evidence="2 3">
    <name type="scientific">Desulforamulus profundi</name>
    <dbReference type="NCBI Taxonomy" id="1383067"/>
    <lineage>
        <taxon>Bacteria</taxon>
        <taxon>Bacillati</taxon>
        <taxon>Bacillota</taxon>
        <taxon>Clostridia</taxon>
        <taxon>Eubacteriales</taxon>
        <taxon>Peptococcaceae</taxon>
        <taxon>Desulforamulus</taxon>
    </lineage>
</organism>